<dbReference type="AlphaFoldDB" id="A0A5J4TGR0"/>
<accession>A0A5J4TGR0</accession>
<evidence type="ECO:0000313" key="3">
    <source>
        <dbReference type="Proteomes" id="UP000324800"/>
    </source>
</evidence>
<feature type="region of interest" description="Disordered" evidence="1">
    <location>
        <begin position="84"/>
        <end position="104"/>
    </location>
</feature>
<organism evidence="2 3">
    <name type="scientific">Streblomastix strix</name>
    <dbReference type="NCBI Taxonomy" id="222440"/>
    <lineage>
        <taxon>Eukaryota</taxon>
        <taxon>Metamonada</taxon>
        <taxon>Preaxostyla</taxon>
        <taxon>Oxymonadida</taxon>
        <taxon>Streblomastigidae</taxon>
        <taxon>Streblomastix</taxon>
    </lineage>
</organism>
<dbReference type="Proteomes" id="UP000324800">
    <property type="component" value="Unassembled WGS sequence"/>
</dbReference>
<feature type="compositionally biased region" description="Polar residues" evidence="1">
    <location>
        <begin position="89"/>
        <end position="99"/>
    </location>
</feature>
<evidence type="ECO:0000256" key="1">
    <source>
        <dbReference type="SAM" id="MobiDB-lite"/>
    </source>
</evidence>
<dbReference type="EMBL" id="SNRW01031925">
    <property type="protein sequence ID" value="KAA6357092.1"/>
    <property type="molecule type" value="Genomic_DNA"/>
</dbReference>
<gene>
    <name evidence="2" type="ORF">EZS28_047381</name>
</gene>
<reference evidence="2 3" key="1">
    <citation type="submission" date="2019-03" db="EMBL/GenBank/DDBJ databases">
        <title>Single cell metagenomics reveals metabolic interactions within the superorganism composed of flagellate Streblomastix strix and complex community of Bacteroidetes bacteria on its surface.</title>
        <authorList>
            <person name="Treitli S.C."/>
            <person name="Kolisko M."/>
            <person name="Husnik F."/>
            <person name="Keeling P."/>
            <person name="Hampl V."/>
        </authorList>
    </citation>
    <scope>NUCLEOTIDE SEQUENCE [LARGE SCALE GENOMIC DNA]</scope>
    <source>
        <strain evidence="2">ST1C</strain>
    </source>
</reference>
<comment type="caution">
    <text evidence="2">The sequence shown here is derived from an EMBL/GenBank/DDBJ whole genome shotgun (WGS) entry which is preliminary data.</text>
</comment>
<feature type="non-terminal residue" evidence="2">
    <location>
        <position position="1"/>
    </location>
</feature>
<sequence length="228" mass="26590">DIQAQRSYVLRQVGLRSNGDHHRRFGDGLLNVNAFIQRHAKHEYLTISEWKSFWREVDTDLYLDTKDRKDRIDQFDLERGRKRRRVISNEGSGNGQNNDDLSEGLHSEIERQQLRQFRIRRNRREQARPPVQTAIGAPVYIPGIRAVQEEVFRVENNISPNLDEESTVSWTSAESINQERNTPIVNLRSAQQLLAAQDNQEQLNQQIIDRCYRSGVEHSAVDRGHPKK</sequence>
<protein>
    <submittedName>
        <fullName evidence="2">Uncharacterized protein</fullName>
    </submittedName>
</protein>
<proteinExistence type="predicted"/>
<evidence type="ECO:0000313" key="2">
    <source>
        <dbReference type="EMBL" id="KAA6357092.1"/>
    </source>
</evidence>
<name>A0A5J4TGR0_9EUKA</name>